<comment type="caution">
    <text evidence="2">The sequence shown here is derived from an EMBL/GenBank/DDBJ whole genome shotgun (WGS) entry which is preliminary data.</text>
</comment>
<evidence type="ECO:0000313" key="2">
    <source>
        <dbReference type="EMBL" id="PRH89576.1"/>
    </source>
</evidence>
<sequence>MVLHCRLFAGVPELEACLVNDQAHLTAGTTGHHVRLVQEALVKLGFNQIDGRDYIDGVYGASTAAAVLRYKTSRQIINRAYQSSPDNIVGKMTIKSLDTEMLARQNVPTPSML</sequence>
<dbReference type="InterPro" id="IPR036366">
    <property type="entry name" value="PGBDSf"/>
</dbReference>
<dbReference type="RefSeq" id="WP_105860539.1">
    <property type="nucleotide sequence ID" value="NZ_PUEJ01000001.1"/>
</dbReference>
<keyword evidence="3" id="KW-1185">Reference proteome</keyword>
<dbReference type="EMBL" id="PUEJ01000001">
    <property type="protein sequence ID" value="PRH89576.1"/>
    <property type="molecule type" value="Genomic_DNA"/>
</dbReference>
<feature type="domain" description="Peptidoglycan binding-like" evidence="1">
    <location>
        <begin position="33"/>
        <end position="71"/>
    </location>
</feature>
<dbReference type="Gene3D" id="1.10.101.10">
    <property type="entry name" value="PGBD-like superfamily/PGBD"/>
    <property type="match status" value="1"/>
</dbReference>
<dbReference type="Pfam" id="PF01471">
    <property type="entry name" value="PG_binding_1"/>
    <property type="match status" value="1"/>
</dbReference>
<dbReference type="InterPro" id="IPR002477">
    <property type="entry name" value="Peptidoglycan-bd-like"/>
</dbReference>
<reference evidence="2 3" key="1">
    <citation type="submission" date="2018-02" db="EMBL/GenBank/DDBJ databases">
        <title>Whole genome sequencing of endophytic bacterium.</title>
        <authorList>
            <person name="Eedara R."/>
            <person name="Podile A.R."/>
        </authorList>
    </citation>
    <scope>NUCLEOTIDE SEQUENCE [LARGE SCALE GENOMIC DNA]</scope>
    <source>
        <strain evidence="2 3">RP1T</strain>
    </source>
</reference>
<accession>A0A2S9QJP8</accession>
<evidence type="ECO:0000313" key="3">
    <source>
        <dbReference type="Proteomes" id="UP000237682"/>
    </source>
</evidence>
<name>A0A2S9QJP8_9HYPH</name>
<gene>
    <name evidence="2" type="ORF">C5L14_03170</name>
</gene>
<dbReference type="Proteomes" id="UP000237682">
    <property type="component" value="Unassembled WGS sequence"/>
</dbReference>
<organism evidence="2 3">
    <name type="scientific">Labrys okinawensis</name>
    <dbReference type="NCBI Taxonomy" id="346911"/>
    <lineage>
        <taxon>Bacteria</taxon>
        <taxon>Pseudomonadati</taxon>
        <taxon>Pseudomonadota</taxon>
        <taxon>Alphaproteobacteria</taxon>
        <taxon>Hyphomicrobiales</taxon>
        <taxon>Xanthobacteraceae</taxon>
        <taxon>Labrys</taxon>
    </lineage>
</organism>
<dbReference type="OrthoDB" id="7376624at2"/>
<proteinExistence type="predicted"/>
<evidence type="ECO:0000259" key="1">
    <source>
        <dbReference type="Pfam" id="PF01471"/>
    </source>
</evidence>
<dbReference type="InterPro" id="IPR036365">
    <property type="entry name" value="PGBD-like_sf"/>
</dbReference>
<protein>
    <recommendedName>
        <fullName evidence="1">Peptidoglycan binding-like domain-containing protein</fullName>
    </recommendedName>
</protein>
<dbReference type="AlphaFoldDB" id="A0A2S9QJP8"/>
<dbReference type="SUPFAM" id="SSF47090">
    <property type="entry name" value="PGBD-like"/>
    <property type="match status" value="1"/>
</dbReference>